<organism evidence="2 3">
    <name type="scientific">Frigoriglobus tundricola</name>
    <dbReference type="NCBI Taxonomy" id="2774151"/>
    <lineage>
        <taxon>Bacteria</taxon>
        <taxon>Pseudomonadati</taxon>
        <taxon>Planctomycetota</taxon>
        <taxon>Planctomycetia</taxon>
        <taxon>Gemmatales</taxon>
        <taxon>Gemmataceae</taxon>
        <taxon>Frigoriglobus</taxon>
    </lineage>
</organism>
<dbReference type="InterPro" id="IPR001173">
    <property type="entry name" value="Glyco_trans_2-like"/>
</dbReference>
<dbReference type="Proteomes" id="UP000503447">
    <property type="component" value="Chromosome"/>
</dbReference>
<dbReference type="Pfam" id="PF00535">
    <property type="entry name" value="Glycos_transf_2"/>
    <property type="match status" value="1"/>
</dbReference>
<gene>
    <name evidence="2" type="ORF">FTUN_5641</name>
</gene>
<sequence length="312" mass="34002">MRVSVVIPTYNSGPLVVEAVASVLAQTRPAAEIVVVDDGSTDDTAARLAAFGPAVRYVRKDNGGVSTARNRGVAEATGDWIAFLDADDVWHPRKLEVQCAALARRPDLCLLGTGTYRWPGAHPDPGAEPVVHAVRFDSLVVRNCLVTSTVLARAETLRAAGPFDVALCGPEDHDMWIRVAQRAPTANLSVALTGYRLATPNSLSKNTDRMEAGMRVILEKLERNGVFRGQPLLRRRAWSYFRFSCGAMRYWAGEPGAAIRHLVRSVVGYPFSPITPGQPRKYTFARLKLIAMAVLVGVRGTRRTAAEIWGGR</sequence>
<dbReference type="InterPro" id="IPR050834">
    <property type="entry name" value="Glycosyltransf_2"/>
</dbReference>
<name>A0A6M5YXW2_9BACT</name>
<evidence type="ECO:0000313" key="2">
    <source>
        <dbReference type="EMBL" id="QJW98061.1"/>
    </source>
</evidence>
<keyword evidence="3" id="KW-1185">Reference proteome</keyword>
<dbReference type="SUPFAM" id="SSF53448">
    <property type="entry name" value="Nucleotide-diphospho-sugar transferases"/>
    <property type="match status" value="1"/>
</dbReference>
<dbReference type="AlphaFoldDB" id="A0A6M5YXW2"/>
<evidence type="ECO:0000313" key="3">
    <source>
        <dbReference type="Proteomes" id="UP000503447"/>
    </source>
</evidence>
<protein>
    <submittedName>
        <fullName evidence="2">GT2 family glycosyltransferase</fullName>
    </submittedName>
</protein>
<dbReference type="GO" id="GO:0044010">
    <property type="term" value="P:single-species biofilm formation"/>
    <property type="evidence" value="ECO:0007669"/>
    <property type="project" value="TreeGrafter"/>
</dbReference>
<dbReference type="PANTHER" id="PTHR43685:SF2">
    <property type="entry name" value="GLYCOSYLTRANSFERASE 2-LIKE DOMAIN-CONTAINING PROTEIN"/>
    <property type="match status" value="1"/>
</dbReference>
<dbReference type="PANTHER" id="PTHR43685">
    <property type="entry name" value="GLYCOSYLTRANSFERASE"/>
    <property type="match status" value="1"/>
</dbReference>
<keyword evidence="2" id="KW-0808">Transferase</keyword>
<dbReference type="EMBL" id="CP053452">
    <property type="protein sequence ID" value="QJW98061.1"/>
    <property type="molecule type" value="Genomic_DNA"/>
</dbReference>
<dbReference type="CDD" id="cd00761">
    <property type="entry name" value="Glyco_tranf_GTA_type"/>
    <property type="match status" value="1"/>
</dbReference>
<feature type="domain" description="Glycosyltransferase 2-like" evidence="1">
    <location>
        <begin position="4"/>
        <end position="114"/>
    </location>
</feature>
<dbReference type="KEGG" id="ftj:FTUN_5641"/>
<reference evidence="3" key="1">
    <citation type="submission" date="2020-05" db="EMBL/GenBank/DDBJ databases">
        <title>Frigoriglobus tundricola gen. nov., sp. nov., a psychrotolerant cellulolytic planctomycete of the family Gemmataceae with two divergent copies of 16S rRNA gene.</title>
        <authorList>
            <person name="Kulichevskaya I.S."/>
            <person name="Ivanova A.A."/>
            <person name="Naumoff D.G."/>
            <person name="Beletsky A.V."/>
            <person name="Rijpstra W.I.C."/>
            <person name="Sinninghe Damste J.S."/>
            <person name="Mardanov A.V."/>
            <person name="Ravin N.V."/>
            <person name="Dedysh S.N."/>
        </authorList>
    </citation>
    <scope>NUCLEOTIDE SEQUENCE [LARGE SCALE GENOMIC DNA]</scope>
    <source>
        <strain evidence="3">PL17</strain>
    </source>
</reference>
<dbReference type="GO" id="GO:0016740">
    <property type="term" value="F:transferase activity"/>
    <property type="evidence" value="ECO:0007669"/>
    <property type="project" value="UniProtKB-KW"/>
</dbReference>
<evidence type="ECO:0000259" key="1">
    <source>
        <dbReference type="Pfam" id="PF00535"/>
    </source>
</evidence>
<dbReference type="Gene3D" id="3.90.550.10">
    <property type="entry name" value="Spore Coat Polysaccharide Biosynthesis Protein SpsA, Chain A"/>
    <property type="match status" value="1"/>
</dbReference>
<dbReference type="InterPro" id="IPR029044">
    <property type="entry name" value="Nucleotide-diphossugar_trans"/>
</dbReference>
<accession>A0A6M5YXW2</accession>
<proteinExistence type="predicted"/>